<dbReference type="PIR" id="A46593">
    <property type="entry name" value="A46593"/>
</dbReference>
<reference key="1">
    <citation type="journal article" date="1993" name="J. Biol. Chem.">
        <title>Characterization of a novel tungsten-containing formaldehyde ferredoxin oxidoreductase from the hyperthermophilic archaeon, Thermococcus litoralis. A role for tungsten in peptide catabolism.</title>
        <authorList>
            <person name="Mukund S."/>
            <person name="Adams M.W.W."/>
        </authorList>
    </citation>
    <scope>PROTEIN SEQUENCE</scope>
</reference>
<name>Q9UWL9_THELI</name>
<accession>Q9UWL9</accession>
<proteinExistence type="evidence at protein level"/>
<organism>
    <name type="scientific">Thermococcus litoralis</name>
    <dbReference type="NCBI Taxonomy" id="2265"/>
    <lineage>
        <taxon>Archaea</taxon>
        <taxon>Methanobacteriati</taxon>
        <taxon>Methanobacteriota</taxon>
        <taxon>Thermococci</taxon>
        <taxon>Thermococcales</taxon>
        <taxon>Thermococcaceae</taxon>
        <taxon>Thermococcus</taxon>
    </lineage>
</organism>
<protein>
    <submittedName>
        <fullName>Formaldehyde ferredoxin oxidoreductase, tungsten-containing</fullName>
    </submittedName>
</protein>
<dbReference type="AlphaFoldDB" id="Q9UWL9"/>
<keyword id="KW-0903">Direct protein sequencing</keyword>
<sequence length="26" mass="3178">MKGWWGKILRVDLTNNKVWVQEYSPE</sequence>